<feature type="signal peptide" evidence="2">
    <location>
        <begin position="1"/>
        <end position="19"/>
    </location>
</feature>
<evidence type="ECO:0000313" key="3">
    <source>
        <dbReference type="EMBL" id="QCD87553.1"/>
    </source>
</evidence>
<evidence type="ECO:0000256" key="2">
    <source>
        <dbReference type="SAM" id="SignalP"/>
    </source>
</evidence>
<accession>A0A4D6LGC4</accession>
<dbReference type="Proteomes" id="UP000501690">
    <property type="component" value="Linkage Group LG3"/>
</dbReference>
<feature type="compositionally biased region" description="Basic and acidic residues" evidence="1">
    <location>
        <begin position="96"/>
        <end position="110"/>
    </location>
</feature>
<feature type="chain" id="PRO_5020036414" evidence="2">
    <location>
        <begin position="20"/>
        <end position="110"/>
    </location>
</feature>
<gene>
    <name evidence="3" type="ORF">DEO72_LG3g2090</name>
</gene>
<keyword evidence="2" id="KW-0732">Signal</keyword>
<proteinExistence type="predicted"/>
<organism evidence="3 4">
    <name type="scientific">Vigna unguiculata</name>
    <name type="common">Cowpea</name>
    <dbReference type="NCBI Taxonomy" id="3917"/>
    <lineage>
        <taxon>Eukaryota</taxon>
        <taxon>Viridiplantae</taxon>
        <taxon>Streptophyta</taxon>
        <taxon>Embryophyta</taxon>
        <taxon>Tracheophyta</taxon>
        <taxon>Spermatophyta</taxon>
        <taxon>Magnoliopsida</taxon>
        <taxon>eudicotyledons</taxon>
        <taxon>Gunneridae</taxon>
        <taxon>Pentapetalae</taxon>
        <taxon>rosids</taxon>
        <taxon>fabids</taxon>
        <taxon>Fabales</taxon>
        <taxon>Fabaceae</taxon>
        <taxon>Papilionoideae</taxon>
        <taxon>50 kb inversion clade</taxon>
        <taxon>NPAAA clade</taxon>
        <taxon>indigoferoid/millettioid clade</taxon>
        <taxon>Phaseoleae</taxon>
        <taxon>Vigna</taxon>
    </lineage>
</organism>
<sequence length="110" mass="12368">MFRSSSFLLNIIFPRFVVLVVVTSRSLQTLFQGRTDNLAQVSLSHLGEMSGARPSLFARGLRRPAQFERASVSPRRGGSRLSEKAQRPLFQDFEPSPERETLSLERDSSA</sequence>
<keyword evidence="4" id="KW-1185">Reference proteome</keyword>
<reference evidence="3 4" key="1">
    <citation type="submission" date="2019-04" db="EMBL/GenBank/DDBJ databases">
        <title>An improved genome assembly and genetic linkage map for asparagus bean, Vigna unguiculata ssp. sesquipedialis.</title>
        <authorList>
            <person name="Xia Q."/>
            <person name="Zhang R."/>
            <person name="Dong Y."/>
        </authorList>
    </citation>
    <scope>NUCLEOTIDE SEQUENCE [LARGE SCALE GENOMIC DNA]</scope>
    <source>
        <tissue evidence="3">Leaf</tissue>
    </source>
</reference>
<evidence type="ECO:0000256" key="1">
    <source>
        <dbReference type="SAM" id="MobiDB-lite"/>
    </source>
</evidence>
<protein>
    <submittedName>
        <fullName evidence="3">Uncharacterized protein</fullName>
    </submittedName>
</protein>
<evidence type="ECO:0000313" key="4">
    <source>
        <dbReference type="Proteomes" id="UP000501690"/>
    </source>
</evidence>
<dbReference type="AlphaFoldDB" id="A0A4D6LGC4"/>
<name>A0A4D6LGC4_VIGUN</name>
<dbReference type="EMBL" id="CP039347">
    <property type="protein sequence ID" value="QCD87553.1"/>
    <property type="molecule type" value="Genomic_DNA"/>
</dbReference>
<feature type="region of interest" description="Disordered" evidence="1">
    <location>
        <begin position="65"/>
        <end position="110"/>
    </location>
</feature>